<feature type="region of interest" description="Disordered" evidence="1">
    <location>
        <begin position="93"/>
        <end position="113"/>
    </location>
</feature>
<evidence type="ECO:0000313" key="3">
    <source>
        <dbReference type="Proteomes" id="UP000238338"/>
    </source>
</evidence>
<gene>
    <name evidence="2" type="ORF">LX70_00911</name>
</gene>
<keyword evidence="3" id="KW-1185">Reference proteome</keyword>
<dbReference type="RefSeq" id="WP_170076114.1">
    <property type="nucleotide sequence ID" value="NZ_PVEP01000001.1"/>
</dbReference>
<organism evidence="2 3">
    <name type="scientific">Albidovulum denitrificans</name>
    <dbReference type="NCBI Taxonomy" id="404881"/>
    <lineage>
        <taxon>Bacteria</taxon>
        <taxon>Pseudomonadati</taxon>
        <taxon>Pseudomonadota</taxon>
        <taxon>Alphaproteobacteria</taxon>
        <taxon>Rhodobacterales</taxon>
        <taxon>Paracoccaceae</taxon>
        <taxon>Albidovulum</taxon>
    </lineage>
</organism>
<evidence type="ECO:0000256" key="1">
    <source>
        <dbReference type="SAM" id="MobiDB-lite"/>
    </source>
</evidence>
<accession>A0A2S8SEI0</accession>
<evidence type="ECO:0000313" key="2">
    <source>
        <dbReference type="EMBL" id="PQV59088.1"/>
    </source>
</evidence>
<comment type="caution">
    <text evidence="2">The sequence shown here is derived from an EMBL/GenBank/DDBJ whole genome shotgun (WGS) entry which is preliminary data.</text>
</comment>
<reference evidence="2 3" key="1">
    <citation type="submission" date="2018-02" db="EMBL/GenBank/DDBJ databases">
        <title>Genomic Encyclopedia of Archaeal and Bacterial Type Strains, Phase II (KMG-II): from individual species to whole genera.</title>
        <authorList>
            <person name="Goeker M."/>
        </authorList>
    </citation>
    <scope>NUCLEOTIDE SEQUENCE [LARGE SCALE GENOMIC DNA]</scope>
    <source>
        <strain evidence="2 3">DSM 18921</strain>
    </source>
</reference>
<sequence>MYEYKFMPAPKQVRKGQVTQNDGDALTRTLDSEISLIAHGGWEFLRTERMPVSGRWLFLPVRRQQEFMVFRRPLSEPERPVIPVMATAQVVRPRRIQPTGNAATARPGPVAVA</sequence>
<dbReference type="EMBL" id="PVEP01000001">
    <property type="protein sequence ID" value="PQV59088.1"/>
    <property type="molecule type" value="Genomic_DNA"/>
</dbReference>
<dbReference type="Proteomes" id="UP000238338">
    <property type="component" value="Unassembled WGS sequence"/>
</dbReference>
<protein>
    <recommendedName>
        <fullName evidence="4">DUF4177 domain-containing protein</fullName>
    </recommendedName>
</protein>
<name>A0A2S8SEI0_9RHOB</name>
<proteinExistence type="predicted"/>
<dbReference type="AlphaFoldDB" id="A0A2S8SEI0"/>
<evidence type="ECO:0008006" key="4">
    <source>
        <dbReference type="Google" id="ProtNLM"/>
    </source>
</evidence>